<proteinExistence type="predicted"/>
<reference evidence="3" key="2">
    <citation type="journal article" date="2020" name="Mitochondrial DNA Part B Resour">
        <title>The complete chloroplast genome sequence of Acorus gramineus (Acoraceae).</title>
        <authorList>
            <person name="Zhu X."/>
            <person name="Tang X."/>
            <person name="Yi Y."/>
        </authorList>
    </citation>
    <scope>NUCLEOTIDE SEQUENCE</scope>
</reference>
<sequence>MLSNGELEHGRGLSKSMDSLGALGNTFGSEDPTTLNDTIQIKKFLVRVIVSVIVSVIVILSGHDSHSSSITTDGNGTDFHNLRAR</sequence>
<feature type="region of interest" description="Disordered" evidence="1">
    <location>
        <begin position="64"/>
        <end position="85"/>
    </location>
</feature>
<evidence type="ECO:0000313" key="3">
    <source>
        <dbReference type="EMBL" id="QQV73803.1"/>
    </source>
</evidence>
<reference evidence="3" key="1">
    <citation type="submission" date="2019-07" db="EMBL/GenBank/DDBJ databases">
        <authorList>
            <person name="Zhu X.-F."/>
        </authorList>
    </citation>
    <scope>NUCLEOTIDE SEQUENCE</scope>
</reference>
<dbReference type="GO" id="GO:0016740">
    <property type="term" value="F:transferase activity"/>
    <property type="evidence" value="ECO:0007669"/>
    <property type="project" value="UniProtKB-KW"/>
</dbReference>
<keyword evidence="3" id="KW-0934">Plastid</keyword>
<accession>A0A7U0FWJ9</accession>
<keyword evidence="2" id="KW-0472">Membrane</keyword>
<keyword evidence="2" id="KW-0812">Transmembrane</keyword>
<geneLocation type="chloroplast" evidence="3"/>
<keyword evidence="3" id="KW-0808">Transferase</keyword>
<keyword evidence="2" id="KW-1133">Transmembrane helix</keyword>
<evidence type="ECO:0000256" key="2">
    <source>
        <dbReference type="SAM" id="Phobius"/>
    </source>
</evidence>
<protein>
    <submittedName>
        <fullName evidence="3">Acetyl-CoA carboxylase carboxyltransferase beta subunit</fullName>
    </submittedName>
</protein>
<evidence type="ECO:0000256" key="1">
    <source>
        <dbReference type="SAM" id="MobiDB-lite"/>
    </source>
</evidence>
<keyword evidence="3" id="KW-0150">Chloroplast</keyword>
<gene>
    <name evidence="3" type="primary">accD</name>
</gene>
<dbReference type="EMBL" id="MN175740">
    <property type="protein sequence ID" value="QQV73803.1"/>
    <property type="molecule type" value="Genomic_DNA"/>
</dbReference>
<name>A0A7U0FWJ9_ACOGR</name>
<organism evidence="3">
    <name type="scientific">Acorus gramineus</name>
    <name type="common">Dwarf sweet flag</name>
    <dbReference type="NCBI Taxonomy" id="55184"/>
    <lineage>
        <taxon>Eukaryota</taxon>
        <taxon>Viridiplantae</taxon>
        <taxon>Streptophyta</taxon>
        <taxon>Embryophyta</taxon>
        <taxon>Tracheophyta</taxon>
        <taxon>Spermatophyta</taxon>
        <taxon>Magnoliopsida</taxon>
        <taxon>Liliopsida</taxon>
        <taxon>Acoraceae</taxon>
        <taxon>Acorus</taxon>
    </lineage>
</organism>
<dbReference type="AlphaFoldDB" id="A0A7U0FWJ9"/>
<feature type="transmembrane region" description="Helical" evidence="2">
    <location>
        <begin position="44"/>
        <end position="63"/>
    </location>
</feature>